<name>A0A9W9C2T6_9PLEO</name>
<protein>
    <submittedName>
        <fullName evidence="1">Uncharacterized protein</fullName>
    </submittedName>
</protein>
<proteinExistence type="predicted"/>
<keyword evidence="2" id="KW-1185">Reference proteome</keyword>
<evidence type="ECO:0000313" key="1">
    <source>
        <dbReference type="EMBL" id="KAJ4341197.1"/>
    </source>
</evidence>
<accession>A0A9W9C2T6</accession>
<dbReference type="Proteomes" id="UP001140562">
    <property type="component" value="Unassembled WGS sequence"/>
</dbReference>
<organism evidence="1 2">
    <name type="scientific">Didymella glomerata</name>
    <dbReference type="NCBI Taxonomy" id="749621"/>
    <lineage>
        <taxon>Eukaryota</taxon>
        <taxon>Fungi</taxon>
        <taxon>Dikarya</taxon>
        <taxon>Ascomycota</taxon>
        <taxon>Pezizomycotina</taxon>
        <taxon>Dothideomycetes</taxon>
        <taxon>Pleosporomycetidae</taxon>
        <taxon>Pleosporales</taxon>
        <taxon>Pleosporineae</taxon>
        <taxon>Didymellaceae</taxon>
        <taxon>Didymella</taxon>
    </lineage>
</organism>
<sequence>MLREDPGYFAEVVNEHKEHRPELLIGSSCGKIHKTGKTDNLWARTLRDSVANCYIDLFVWDRIHKDISEIVRLLKIHDEHFGRGVLFYVSSKLSPIFSESLIKTWSFLELIQLDLIQQLKFGWPASLELRAFFAQDCGPGEDDILLGMKFNGGRNRKRDKELGHVFDLFKSLTSPWVVSVLSKLSVVSECLRQLEFFQPWAKKVANSVKKRQTELLIDHSIAFAQWRPILQTDFNNTTLVALGKPSSQFRYPVKKRRSQANVEMLRSAETALDSFWEAADARFLECTGTSPHDLVRHILTERSLQRTPPWEEPVKDLQSTSPNQPAKYTYIPFSHTLHDPAVQITGAFDRLAVSARPKIKIHGLARTDSGHEDDKILEEVSDEQPTFIIR</sequence>
<dbReference type="PANTHER" id="PTHR40788:SF2">
    <property type="entry name" value="CLR5 DOMAIN-CONTAINING PROTEIN"/>
    <property type="match status" value="1"/>
</dbReference>
<gene>
    <name evidence="1" type="ORF">N0V87_001937</name>
</gene>
<dbReference type="OrthoDB" id="2922289at2759"/>
<comment type="caution">
    <text evidence="1">The sequence shown here is derived from an EMBL/GenBank/DDBJ whole genome shotgun (WGS) entry which is preliminary data.</text>
</comment>
<dbReference type="AlphaFoldDB" id="A0A9W9C2T6"/>
<dbReference type="EMBL" id="JAPEUV010000012">
    <property type="protein sequence ID" value="KAJ4341197.1"/>
    <property type="molecule type" value="Genomic_DNA"/>
</dbReference>
<reference evidence="1" key="1">
    <citation type="submission" date="2022-10" db="EMBL/GenBank/DDBJ databases">
        <title>Tapping the CABI collections for fungal endophytes: first genome assemblies for Collariella, Neodidymelliopsis, Ascochyta clinopodiicola, Didymella pomorum, Didymosphaeria variabile, Neocosmospora piperis and Neocucurbitaria cava.</title>
        <authorList>
            <person name="Hill R."/>
        </authorList>
    </citation>
    <scope>NUCLEOTIDE SEQUENCE</scope>
    <source>
        <strain evidence="1">IMI 360193</strain>
    </source>
</reference>
<dbReference type="PANTHER" id="PTHR40788">
    <property type="entry name" value="CLR5 DOMAIN-CONTAINING PROTEIN-RELATED"/>
    <property type="match status" value="1"/>
</dbReference>
<evidence type="ECO:0000313" key="2">
    <source>
        <dbReference type="Proteomes" id="UP001140562"/>
    </source>
</evidence>